<evidence type="ECO:0000313" key="1">
    <source>
        <dbReference type="EMBL" id="MCC0178061.1"/>
    </source>
</evidence>
<comment type="caution">
    <text evidence="1">The sequence shown here is derived from an EMBL/GenBank/DDBJ whole genome shotgun (WGS) entry which is preliminary data.</text>
</comment>
<keyword evidence="2" id="KW-1185">Reference proteome</keyword>
<name>A0A964FGI4_9CYAN</name>
<gene>
    <name evidence="1" type="ORF">I4641_13835</name>
</gene>
<dbReference type="EMBL" id="JADWDC010000034">
    <property type="protein sequence ID" value="MCC0178061.1"/>
    <property type="molecule type" value="Genomic_DNA"/>
</dbReference>
<protein>
    <submittedName>
        <fullName evidence="1">Uncharacterized protein</fullName>
    </submittedName>
</protein>
<dbReference type="RefSeq" id="WP_229641127.1">
    <property type="nucleotide sequence ID" value="NZ_JADWDC010000034.1"/>
</dbReference>
<organism evidence="1 2">
    <name type="scientific">Waterburya agarophytonicola KI4</name>
    <dbReference type="NCBI Taxonomy" id="2874699"/>
    <lineage>
        <taxon>Bacteria</taxon>
        <taxon>Bacillati</taxon>
        <taxon>Cyanobacteriota</taxon>
        <taxon>Cyanophyceae</taxon>
        <taxon>Pleurocapsales</taxon>
        <taxon>Hyellaceae</taxon>
        <taxon>Waterburya</taxon>
        <taxon>Waterburya agarophytonicola</taxon>
    </lineage>
</organism>
<accession>A0A964FGI4</accession>
<reference evidence="1" key="1">
    <citation type="journal article" date="2021" name="Antonie Van Leeuwenhoek">
        <title>Draft genome and description of Waterburya agarophytonicola gen. nov. sp. nov. (Pleurocapsales, Cyanobacteria): a seaweed symbiont.</title>
        <authorList>
            <person name="Bonthond G."/>
            <person name="Shalygin S."/>
            <person name="Bayer T."/>
            <person name="Weinberger F."/>
        </authorList>
    </citation>
    <scope>NUCLEOTIDE SEQUENCE</scope>
    <source>
        <strain evidence="1">KI4</strain>
    </source>
</reference>
<sequence>MIESIEQKGECYETTMPLLKSMYHQFEELTKKKQEAAVSKRKIAIVNRLLDKVRLVLDDEDSIEFLDLLDENEIPQNSDVTLILSQYVAAMAAFRKTYYKRDSSDNEYKWLIEKNDD</sequence>
<dbReference type="AlphaFoldDB" id="A0A964FGI4"/>
<proteinExistence type="predicted"/>
<dbReference type="Proteomes" id="UP000729733">
    <property type="component" value="Unassembled WGS sequence"/>
</dbReference>
<evidence type="ECO:0000313" key="2">
    <source>
        <dbReference type="Proteomes" id="UP000729733"/>
    </source>
</evidence>